<gene>
    <name evidence="1" type="ORF">ACFO9K_03705</name>
</gene>
<dbReference type="AlphaFoldDB" id="A0ABD5PYD5"/>
<dbReference type="RefSeq" id="WP_254267161.1">
    <property type="nucleotide sequence ID" value="NZ_JBHSFC010000001.1"/>
</dbReference>
<comment type="caution">
    <text evidence="1">The sequence shown here is derived from an EMBL/GenBank/DDBJ whole genome shotgun (WGS) entry which is preliminary data.</text>
</comment>
<evidence type="ECO:0000313" key="2">
    <source>
        <dbReference type="Proteomes" id="UP001595945"/>
    </source>
</evidence>
<reference evidence="1 2" key="1">
    <citation type="journal article" date="2019" name="Int. J. Syst. Evol. Microbiol.">
        <title>The Global Catalogue of Microorganisms (GCM) 10K type strain sequencing project: providing services to taxonomists for standard genome sequencing and annotation.</title>
        <authorList>
            <consortium name="The Broad Institute Genomics Platform"/>
            <consortium name="The Broad Institute Genome Sequencing Center for Infectious Disease"/>
            <person name="Wu L."/>
            <person name="Ma J."/>
        </authorList>
    </citation>
    <scope>NUCLEOTIDE SEQUENCE [LARGE SCALE GENOMIC DNA]</scope>
    <source>
        <strain evidence="1 2">XZYJ18</strain>
    </source>
</reference>
<evidence type="ECO:0000313" key="1">
    <source>
        <dbReference type="EMBL" id="MFC4823362.1"/>
    </source>
</evidence>
<keyword evidence="2" id="KW-1185">Reference proteome</keyword>
<dbReference type="EMBL" id="JBHSHT010000001">
    <property type="protein sequence ID" value="MFC4823362.1"/>
    <property type="molecule type" value="Genomic_DNA"/>
</dbReference>
<accession>A0ABD5PYD5</accession>
<dbReference type="InterPro" id="IPR055998">
    <property type="entry name" value="DUF7576"/>
</dbReference>
<name>A0ABD5PYD5_9EURY</name>
<proteinExistence type="predicted"/>
<protein>
    <recommendedName>
        <fullName evidence="3">YHS domain-containing protein</fullName>
    </recommendedName>
</protein>
<sequence>MSDECARCGVVVPSGEWHPVKTVRDDEGRVEIYDFCGEACRSAWLAERNADD</sequence>
<organism evidence="1 2">
    <name type="scientific">Halorussus aquaticus</name>
    <dbReference type="NCBI Taxonomy" id="2953748"/>
    <lineage>
        <taxon>Archaea</taxon>
        <taxon>Methanobacteriati</taxon>
        <taxon>Methanobacteriota</taxon>
        <taxon>Stenosarchaea group</taxon>
        <taxon>Halobacteria</taxon>
        <taxon>Halobacteriales</taxon>
        <taxon>Haladaptataceae</taxon>
        <taxon>Halorussus</taxon>
    </lineage>
</organism>
<dbReference type="Pfam" id="PF24461">
    <property type="entry name" value="DUF7576"/>
    <property type="match status" value="1"/>
</dbReference>
<evidence type="ECO:0008006" key="3">
    <source>
        <dbReference type="Google" id="ProtNLM"/>
    </source>
</evidence>
<dbReference type="Proteomes" id="UP001595945">
    <property type="component" value="Unassembled WGS sequence"/>
</dbReference>